<dbReference type="GO" id="GO:0045333">
    <property type="term" value="P:cellular respiration"/>
    <property type="evidence" value="ECO:0007669"/>
    <property type="project" value="UniProtKB-ARBA"/>
</dbReference>
<evidence type="ECO:0000256" key="4">
    <source>
        <dbReference type="ARBA" id="ARBA00022823"/>
    </source>
</evidence>
<evidence type="ECO:0000256" key="7">
    <source>
        <dbReference type="SAM" id="MobiDB-lite"/>
    </source>
</evidence>
<dbReference type="GO" id="GO:0005739">
    <property type="term" value="C:mitochondrion"/>
    <property type="evidence" value="ECO:0007669"/>
    <property type="project" value="TreeGrafter"/>
</dbReference>
<evidence type="ECO:0000256" key="1">
    <source>
        <dbReference type="ARBA" id="ARBA00001938"/>
    </source>
</evidence>
<dbReference type="Pfam" id="PF00364">
    <property type="entry name" value="Biotin_lipoyl"/>
    <property type="match status" value="1"/>
</dbReference>
<dbReference type="InterPro" id="IPR000089">
    <property type="entry name" value="Biotin_lipoyl"/>
</dbReference>
<comment type="cofactor">
    <cofactor evidence="1 6">
        <name>(R)-lipoate</name>
        <dbReference type="ChEBI" id="CHEBI:83088"/>
    </cofactor>
</comment>
<dbReference type="AlphaFoldDB" id="A0A1M2VZ61"/>
<feature type="domain" description="Lipoyl-binding" evidence="8">
    <location>
        <begin position="1"/>
        <end position="74"/>
    </location>
</feature>
<dbReference type="InterPro" id="IPR036625">
    <property type="entry name" value="E3-bd_dom_sf"/>
</dbReference>
<sequence length="501" mass="53620">MVCTLAHSTLAPSSPRTCRSVKPSSAVNTFDPLCEVQSDKASVEITSPFDGIVHELLVPEGQIAKVGQDLCTIEVVDDVATADDVEPTPLSPAPEQSGAVGAGHGASHSQPPADVGAVTPDHPPPPTQQARRPHPLDPNVPSQARTHVQSAMKEVFSPPSVRHYARQNSVDLHALVPGSGKGGRVEKRDVDAFLQRGSAQGVALETAAAQDVSAPRDAQLEKDVTVELNRTRWNMWKAMEKSLSIPQFSFSTYLDITDLHDMLPILNAHIPSHYLPPTARPSPTAQVVSPAAFYAPPPPKEPALEAQYTRLTYLPVLLKTLARAMRDWPLFRSSIAPSPSAEGARPSMVIRPHADISIALSTPTGLYTPTLQAADTQTVYALASQLRLLAHLGRQVPCALTPKEMPRRGGTVSVSNVGGVGQVESATPVLVPGGGVAIAAVGRARWVWDVERADGRGERRLKVGVSWTADHRVVEGAEMVAFMEAWRAWVEAPQRLIADGV</sequence>
<dbReference type="PANTHER" id="PTHR43178:SF5">
    <property type="entry name" value="LIPOAMIDE ACYLTRANSFERASE COMPONENT OF BRANCHED-CHAIN ALPHA-KETO ACID DEHYDROGENASE COMPLEX, MITOCHONDRIAL"/>
    <property type="match status" value="1"/>
</dbReference>
<dbReference type="EC" id="2.3.1.-" evidence="6"/>
<gene>
    <name evidence="10" type="ORF">TRAPUB_10598</name>
</gene>
<keyword evidence="5 6" id="KW-0012">Acyltransferase</keyword>
<dbReference type="PANTHER" id="PTHR43178">
    <property type="entry name" value="DIHYDROLIPOAMIDE ACETYLTRANSFERASE COMPONENT OF PYRUVATE DEHYDROGENASE COMPLEX"/>
    <property type="match status" value="1"/>
</dbReference>
<dbReference type="PROSITE" id="PS50968">
    <property type="entry name" value="BIOTINYL_LIPOYL"/>
    <property type="match status" value="1"/>
</dbReference>
<dbReference type="InterPro" id="IPR001078">
    <property type="entry name" value="2-oxoacid_DH_actylTfrase"/>
</dbReference>
<dbReference type="Gene3D" id="4.10.320.10">
    <property type="entry name" value="E3-binding domain"/>
    <property type="match status" value="1"/>
</dbReference>
<evidence type="ECO:0000313" key="11">
    <source>
        <dbReference type="Proteomes" id="UP000184267"/>
    </source>
</evidence>
<dbReference type="InterPro" id="IPR050743">
    <property type="entry name" value="2-oxoacid_DH_E2_comp"/>
</dbReference>
<dbReference type="GO" id="GO:0016407">
    <property type="term" value="F:acetyltransferase activity"/>
    <property type="evidence" value="ECO:0007669"/>
    <property type="project" value="TreeGrafter"/>
</dbReference>
<dbReference type="Pfam" id="PF02817">
    <property type="entry name" value="E3_binding"/>
    <property type="match status" value="1"/>
</dbReference>
<dbReference type="PROSITE" id="PS51826">
    <property type="entry name" value="PSBD"/>
    <property type="match status" value="1"/>
</dbReference>
<protein>
    <recommendedName>
        <fullName evidence="6">Dihydrolipoamide acetyltransferase component of pyruvate dehydrogenase complex</fullName>
        <ecNumber evidence="6">2.3.1.-</ecNumber>
    </recommendedName>
</protein>
<dbReference type="SUPFAM" id="SSF51230">
    <property type="entry name" value="Single hybrid motif"/>
    <property type="match status" value="1"/>
</dbReference>
<dbReference type="OMA" id="MPFCIKA"/>
<evidence type="ECO:0000256" key="6">
    <source>
        <dbReference type="RuleBase" id="RU003423"/>
    </source>
</evidence>
<evidence type="ECO:0000313" key="10">
    <source>
        <dbReference type="EMBL" id="OJT12901.1"/>
    </source>
</evidence>
<name>A0A1M2VZ61_TRAPU</name>
<keyword evidence="3 6" id="KW-0808">Transferase</keyword>
<evidence type="ECO:0000256" key="3">
    <source>
        <dbReference type="ARBA" id="ARBA00022679"/>
    </source>
</evidence>
<comment type="caution">
    <text evidence="10">The sequence shown here is derived from an EMBL/GenBank/DDBJ whole genome shotgun (WGS) entry which is preliminary data.</text>
</comment>
<dbReference type="Pfam" id="PF00198">
    <property type="entry name" value="2-oxoacid_dh"/>
    <property type="match status" value="1"/>
</dbReference>
<feature type="compositionally biased region" description="Polar residues" evidence="7">
    <location>
        <begin position="140"/>
        <end position="149"/>
    </location>
</feature>
<proteinExistence type="inferred from homology"/>
<dbReference type="InterPro" id="IPR011053">
    <property type="entry name" value="Single_hybrid_motif"/>
</dbReference>
<dbReference type="STRING" id="154538.A0A1M2VZ61"/>
<dbReference type="SUPFAM" id="SSF52777">
    <property type="entry name" value="CoA-dependent acyltransferases"/>
    <property type="match status" value="1"/>
</dbReference>
<dbReference type="CDD" id="cd06849">
    <property type="entry name" value="lipoyl_domain"/>
    <property type="match status" value="1"/>
</dbReference>
<organism evidence="10 11">
    <name type="scientific">Trametes pubescens</name>
    <name type="common">White-rot fungus</name>
    <dbReference type="NCBI Taxonomy" id="154538"/>
    <lineage>
        <taxon>Eukaryota</taxon>
        <taxon>Fungi</taxon>
        <taxon>Dikarya</taxon>
        <taxon>Basidiomycota</taxon>
        <taxon>Agaricomycotina</taxon>
        <taxon>Agaricomycetes</taxon>
        <taxon>Polyporales</taxon>
        <taxon>Polyporaceae</taxon>
        <taxon>Trametes</taxon>
    </lineage>
</organism>
<keyword evidence="11" id="KW-1185">Reference proteome</keyword>
<keyword evidence="4 6" id="KW-0450">Lipoyl</keyword>
<dbReference type="InterPro" id="IPR023213">
    <property type="entry name" value="CAT-like_dom_sf"/>
</dbReference>
<evidence type="ECO:0000256" key="5">
    <source>
        <dbReference type="ARBA" id="ARBA00023315"/>
    </source>
</evidence>
<dbReference type="Gene3D" id="3.30.559.10">
    <property type="entry name" value="Chloramphenicol acetyltransferase-like domain"/>
    <property type="match status" value="1"/>
</dbReference>
<accession>A0A1M2VZ61</accession>
<feature type="domain" description="Peripheral subunit-binding (PSBD)" evidence="9">
    <location>
        <begin position="156"/>
        <end position="194"/>
    </location>
</feature>
<dbReference type="SUPFAM" id="SSF47005">
    <property type="entry name" value="Peripheral subunit-binding domain of 2-oxo acid dehydrogenase complex"/>
    <property type="match status" value="1"/>
</dbReference>
<evidence type="ECO:0000256" key="2">
    <source>
        <dbReference type="ARBA" id="ARBA00007317"/>
    </source>
</evidence>
<feature type="region of interest" description="Disordered" evidence="7">
    <location>
        <begin position="84"/>
        <end position="149"/>
    </location>
</feature>
<dbReference type="EMBL" id="MNAD01000446">
    <property type="protein sequence ID" value="OJT12901.1"/>
    <property type="molecule type" value="Genomic_DNA"/>
</dbReference>
<dbReference type="GO" id="GO:0031405">
    <property type="term" value="F:lipoic acid binding"/>
    <property type="evidence" value="ECO:0007669"/>
    <property type="project" value="TreeGrafter"/>
</dbReference>
<dbReference type="Proteomes" id="UP000184267">
    <property type="component" value="Unassembled WGS sequence"/>
</dbReference>
<evidence type="ECO:0000259" key="9">
    <source>
        <dbReference type="PROSITE" id="PS51826"/>
    </source>
</evidence>
<dbReference type="InterPro" id="IPR004167">
    <property type="entry name" value="PSBD"/>
</dbReference>
<evidence type="ECO:0000259" key="8">
    <source>
        <dbReference type="PROSITE" id="PS50968"/>
    </source>
</evidence>
<comment type="similarity">
    <text evidence="2 6">Belongs to the 2-oxoacid dehydrogenase family.</text>
</comment>
<dbReference type="Gene3D" id="2.40.50.100">
    <property type="match status" value="1"/>
</dbReference>
<reference evidence="10 11" key="1">
    <citation type="submission" date="2016-10" db="EMBL/GenBank/DDBJ databases">
        <title>Genome sequence of the basidiomycete white-rot fungus Trametes pubescens.</title>
        <authorList>
            <person name="Makela M.R."/>
            <person name="Granchi Z."/>
            <person name="Peng M."/>
            <person name="De Vries R.P."/>
            <person name="Grigoriev I."/>
            <person name="Riley R."/>
            <person name="Hilden K."/>
        </authorList>
    </citation>
    <scope>NUCLEOTIDE SEQUENCE [LARGE SCALE GENOMIC DNA]</scope>
    <source>
        <strain evidence="10 11">FBCC735</strain>
    </source>
</reference>
<dbReference type="OrthoDB" id="15567at2759"/>